<evidence type="ECO:0000313" key="2">
    <source>
        <dbReference type="EMBL" id="CAH2253559.1"/>
    </source>
</evidence>
<feature type="non-terminal residue" evidence="2">
    <location>
        <position position="1"/>
    </location>
</feature>
<sequence>SKASDITSVSRQPCIPQAEWDIKLLIADLKHTMRADLQKLAIEIKRDVQAIGDRTAHLEDKMEAVIEAHNTLADAYTTSQSQLQQMEMKMVDLEDKARRNNSRLRGIPEDIKAPELK</sequence>
<proteinExistence type="predicted"/>
<gene>
    <name evidence="2" type="ORF">PECUL_23A057693</name>
</gene>
<feature type="region of interest" description="Disordered" evidence="1">
    <location>
        <begin position="94"/>
        <end position="117"/>
    </location>
</feature>
<protein>
    <submittedName>
        <fullName evidence="2">Uncharacterized protein</fullName>
    </submittedName>
</protein>
<feature type="non-terminal residue" evidence="2">
    <location>
        <position position="117"/>
    </location>
</feature>
<dbReference type="Proteomes" id="UP001295444">
    <property type="component" value="Chromosome 02"/>
</dbReference>
<keyword evidence="3" id="KW-1185">Reference proteome</keyword>
<organism evidence="2 3">
    <name type="scientific">Pelobates cultripes</name>
    <name type="common">Western spadefoot toad</name>
    <dbReference type="NCBI Taxonomy" id="61616"/>
    <lineage>
        <taxon>Eukaryota</taxon>
        <taxon>Metazoa</taxon>
        <taxon>Chordata</taxon>
        <taxon>Craniata</taxon>
        <taxon>Vertebrata</taxon>
        <taxon>Euteleostomi</taxon>
        <taxon>Amphibia</taxon>
        <taxon>Batrachia</taxon>
        <taxon>Anura</taxon>
        <taxon>Pelobatoidea</taxon>
        <taxon>Pelobatidae</taxon>
        <taxon>Pelobates</taxon>
    </lineage>
</organism>
<name>A0AAD1RH69_PELCU</name>
<dbReference type="AlphaFoldDB" id="A0AAD1RH69"/>
<feature type="compositionally biased region" description="Basic and acidic residues" evidence="1">
    <location>
        <begin position="106"/>
        <end position="117"/>
    </location>
</feature>
<dbReference type="EMBL" id="OW240913">
    <property type="protein sequence ID" value="CAH2253559.1"/>
    <property type="molecule type" value="Genomic_DNA"/>
</dbReference>
<reference evidence="2" key="1">
    <citation type="submission" date="2022-03" db="EMBL/GenBank/DDBJ databases">
        <authorList>
            <person name="Alioto T."/>
            <person name="Alioto T."/>
            <person name="Gomez Garrido J."/>
        </authorList>
    </citation>
    <scope>NUCLEOTIDE SEQUENCE</scope>
</reference>
<accession>A0AAD1RH69</accession>
<evidence type="ECO:0000256" key="1">
    <source>
        <dbReference type="SAM" id="MobiDB-lite"/>
    </source>
</evidence>
<evidence type="ECO:0000313" key="3">
    <source>
        <dbReference type="Proteomes" id="UP001295444"/>
    </source>
</evidence>